<dbReference type="Gene3D" id="1.10.1200.10">
    <property type="entry name" value="ACP-like"/>
    <property type="match status" value="2"/>
</dbReference>
<dbReference type="Pfam" id="PF00550">
    <property type="entry name" value="PP-binding"/>
    <property type="match status" value="2"/>
</dbReference>
<feature type="domain" description="Carrier" evidence="5">
    <location>
        <begin position="1640"/>
        <end position="1715"/>
    </location>
</feature>
<dbReference type="RefSeq" id="WP_338885884.1">
    <property type="nucleotide sequence ID" value="NZ_CP147846.1"/>
</dbReference>
<dbReference type="SUPFAM" id="SSF47336">
    <property type="entry name" value="ACP-like"/>
    <property type="match status" value="2"/>
</dbReference>
<feature type="domain" description="Carrier" evidence="5">
    <location>
        <begin position="555"/>
        <end position="630"/>
    </location>
</feature>
<dbReference type="PANTHER" id="PTHR45527">
    <property type="entry name" value="NONRIBOSOMAL PEPTIDE SYNTHETASE"/>
    <property type="match status" value="1"/>
</dbReference>
<keyword evidence="7" id="KW-1185">Reference proteome</keyword>
<evidence type="ECO:0000256" key="3">
    <source>
        <dbReference type="ARBA" id="ARBA00022553"/>
    </source>
</evidence>
<name>A0ABZ2PC93_9NOCA</name>
<dbReference type="InterPro" id="IPR025110">
    <property type="entry name" value="AMP-bd_C"/>
</dbReference>
<dbReference type="Pfam" id="PF00668">
    <property type="entry name" value="Condensation"/>
    <property type="match status" value="2"/>
</dbReference>
<feature type="region of interest" description="Disordered" evidence="4">
    <location>
        <begin position="1"/>
        <end position="32"/>
    </location>
</feature>
<dbReference type="InterPro" id="IPR045851">
    <property type="entry name" value="AMP-bd_C_sf"/>
</dbReference>
<dbReference type="InterPro" id="IPR000873">
    <property type="entry name" value="AMP-dep_synth/lig_dom"/>
</dbReference>
<sequence>MSASDSRARVPGATRSAGRRSRGERPTRRQGVRTELLSQLLTGAVETAGEKTALACAGAELTYRELDERSSQLARALIDRGVGPGDRVALALPRSIESVLAVWAVAKTGAAFVPVDPNYPLDRIRHMVSDSGAVLGLTVAHHTSDLPGGVDWLALDDSALLSDVDLLPSHPISYADRVRPLLESHAAYIIYTSGSTGMPKGVVVTHSGLGPLVAAERPHYGLTSDSRMLHICSPSFDVSVLELLLAFTSGATLVVAPPSIKGGQELADLLRAERVTHVLITPGALGSVDPVGLPDLAVVVVAGDSFTGELVARWVEAERGEGLPARQFFNGYGPTEATVLATSTAPLPAGESPVIGTPIAGVGAFVLDARLRPVPAGVSGELYLAGAQLAEGYNDRAALTSERFVANPFADTSAASAGARMYRTGDVVRRDVDGVIHYLGRSDFQVKIRGFRIELGEIDSVLTAHPRVQFAATVGHELPSGDAALVSYVQSIDGGALDSEALDVDELVDYLGRTVPAHMIPAQIIELDSVPLTPVGKLDRAALPAPVFAAREFVAPATELEQTVADIFAEVLGIERVGRTDSFLDLGGNSLAATRLVARLGAALDVRVPVPLLFGNPVVADLAREISSRTLGDARAALAPRVRPDAIPLSLAQQRMWFLNRFDTESAVNNIPVAIRLSGSLDVQALFHSIRDVIERHESLRTSYPDVDGVGYQVIQSVDDVFPELTPVVVEPSDVATAVQDMVSTGFDVTTQVPLRIRLLQVSDEEHVLVLVVHHISGDGVSMGPLTRDVMTAYHARSQNALPSFAPLSVQYADYTLWQRDVLGSELEPGSVIADQIEYWTSALADLPTELGLPFDRPRPAVASNVGATHTFTIDADTHRRLKALATQSGASVFMVVHAALAVLLSRLSDSADIAVGTPVAGRGEEALDDLIGMFVNTLVLRTDASPNLGFREFLNDARTTDLEAFAHADLPFERLVEILDPERSAARHPIFQVMLTFQNMEPTRFALPGLTVAGVDLDLAIAKFDLQFAITEMLSDTGTDGPLVVELTYARDIFDEDTAVSFARRLTAVVNAVVADPDVVIGDIDILDANERARLSDIRSEAVDSGELTLAARFEAVAAANPGAPAVTSGDVTLSYAELDSAANRVARALSHKGIGSESLVAVALPRSAELIAAILGVLKAGAGYLPVDTSNPTERLSYILGDAAPSAVITSSGEAESLGAIECPTIFVDGADLAEYDGSALSGDELPAGISADNVAYVIYTSGSTGQPKGVTVTHRNVTTLFAAAAQRFEFGRDDVWTMFHSYAFDFSVWEIWGPLLAGGRLVTVDYFTSRSPDMFLELLARERVTVLNQTPSAFAQLAEAERAAGDRAADLSLRYIVFGGEALDLGSLDRWYARHPDGPLLVNMYGITETTVHVSYLALSRELARRATASVIGDALPGLTVRVLDSRLGLAPVGVDGELYVSGAQLARGYLGKPDLTSTRFAADPFGPSGSVMYRTGDRGRWNASGQLEYAGRSDSQVQLRGFRIELGEVESALLRDTDVAQVVAIVRRDVRGPADTRDVNGTGERATDSLVAYVVPSAGASIDVARLRSGAAEFLTDYMVPDVIEILDELPLTINGKLDRRALPVPVYASASAFSAPSTPAEKAVAEVFGQVLGHDSVGADDSFFELGGNSLDATRVIARLNAALGSDVTVRELFESPTVAALASCASRRLGVGGRRTLVAAERPSRIPLSLAQQRMWFLNRLDPGSSVYNIPLAIRLTGELDLGALDHAIADVIDRHESLRTSYPSDEDGPFQQIGDVADVGLDLAPVACASEMELIDRVRETITRGFDVSTGVPVRVQLFALAEADHVLAVSVHHISADGVSMAPLARDVMTAYVARTSGSSPAWTPLPVQYADYALWQHDVLGTAEDVDSLAAAQLRYWTEQLSGVPDELDLLTDRPRPPRQSMRGRSWSTELSPESTDSLGAIARENNASLFMVVHSALAVLLARISGGRDIAIGTAVAGRGDAALDGLVGMFVNTLALRVDVDPADKFGNLLDRVRDVDLGAFANADVPFERVVDAVAPARSVARHPIFQVVLSLQNQEQASLELPGLSVAVLDGAELAAKFDLQITVEGVGDRLRIVFTYATDLFDEESIARLGERFTMVLDAVGRDTELIVGDIDMQSETDADAGHVLTAASPADVATPSVVEGVTLAQVLRTVVDDDPDAPAISVGDVDITFAEVDEKSSQLARELISRGIGPGDSVVVAVPRSAERVFALWAVAKSGAASAVGAADSAALGIAATPDGVDTAVDEWIVLNEKSVIDSVSGRSSRPVSYSERVRLLRAEDPFAFFDDARKPISHGEVVTLADSLREHIGLTYESRTYGTAEFGNVWSAMEWVLASSTGAAMVIPESEHTDSVDLVAAEQWVTHAFVSGAEADALGDSTDAEDLASVVLVEHPIDAVLPASRSTAGWTVFG</sequence>
<comment type="cofactor">
    <cofactor evidence="1">
        <name>pantetheine 4'-phosphate</name>
        <dbReference type="ChEBI" id="CHEBI:47942"/>
    </cofactor>
</comment>
<keyword evidence="3" id="KW-0597">Phosphoprotein</keyword>
<dbReference type="InterPro" id="IPR006162">
    <property type="entry name" value="Ppantetheine_attach_site"/>
</dbReference>
<dbReference type="PROSITE" id="PS00012">
    <property type="entry name" value="PHOSPHOPANTETHEINE"/>
    <property type="match status" value="2"/>
</dbReference>
<feature type="region of interest" description="Disordered" evidence="4">
    <location>
        <begin position="1937"/>
        <end position="1962"/>
    </location>
</feature>
<gene>
    <name evidence="6" type="ORF">WDS16_14095</name>
</gene>
<dbReference type="Gene3D" id="3.30.559.10">
    <property type="entry name" value="Chloramphenicol acetyltransferase-like domain"/>
    <property type="match status" value="2"/>
</dbReference>
<dbReference type="EMBL" id="CP147846">
    <property type="protein sequence ID" value="WXG66438.1"/>
    <property type="molecule type" value="Genomic_DNA"/>
</dbReference>
<dbReference type="PROSITE" id="PS00455">
    <property type="entry name" value="AMP_BINDING"/>
    <property type="match status" value="2"/>
</dbReference>
<evidence type="ECO:0000313" key="7">
    <source>
        <dbReference type="Proteomes" id="UP001432000"/>
    </source>
</evidence>
<dbReference type="InterPro" id="IPR010071">
    <property type="entry name" value="AA_adenyl_dom"/>
</dbReference>
<proteinExistence type="predicted"/>
<dbReference type="InterPro" id="IPR042099">
    <property type="entry name" value="ANL_N_sf"/>
</dbReference>
<dbReference type="CDD" id="cd19540">
    <property type="entry name" value="LCL_NRPS-like"/>
    <property type="match status" value="2"/>
</dbReference>
<keyword evidence="2" id="KW-0596">Phosphopantetheine</keyword>
<dbReference type="Proteomes" id="UP001432000">
    <property type="component" value="Chromosome"/>
</dbReference>
<dbReference type="Pfam" id="PF00501">
    <property type="entry name" value="AMP-binding"/>
    <property type="match status" value="3"/>
</dbReference>
<evidence type="ECO:0000256" key="4">
    <source>
        <dbReference type="SAM" id="MobiDB-lite"/>
    </source>
</evidence>
<evidence type="ECO:0000259" key="5">
    <source>
        <dbReference type="PROSITE" id="PS50075"/>
    </source>
</evidence>
<dbReference type="InterPro" id="IPR001242">
    <property type="entry name" value="Condensation_dom"/>
</dbReference>
<dbReference type="PROSITE" id="PS50075">
    <property type="entry name" value="CARRIER"/>
    <property type="match status" value="2"/>
</dbReference>
<dbReference type="SUPFAM" id="SSF56801">
    <property type="entry name" value="Acetyl-CoA synthetase-like"/>
    <property type="match status" value="3"/>
</dbReference>
<dbReference type="InterPro" id="IPR020845">
    <property type="entry name" value="AMP-binding_CS"/>
</dbReference>
<dbReference type="Gene3D" id="3.30.559.30">
    <property type="entry name" value="Nonribosomal peptide synthetase, condensation domain"/>
    <property type="match status" value="2"/>
</dbReference>
<dbReference type="InterPro" id="IPR036736">
    <property type="entry name" value="ACP-like_sf"/>
</dbReference>
<dbReference type="SUPFAM" id="SSF52777">
    <property type="entry name" value="CoA-dependent acyltransferases"/>
    <property type="match status" value="4"/>
</dbReference>
<dbReference type="Gene3D" id="3.30.300.30">
    <property type="match status" value="2"/>
</dbReference>
<dbReference type="InterPro" id="IPR023213">
    <property type="entry name" value="CAT-like_dom_sf"/>
</dbReference>
<accession>A0ABZ2PC93</accession>
<dbReference type="InterPro" id="IPR009081">
    <property type="entry name" value="PP-bd_ACP"/>
</dbReference>
<evidence type="ECO:0000256" key="2">
    <source>
        <dbReference type="ARBA" id="ARBA00022450"/>
    </source>
</evidence>
<protein>
    <submittedName>
        <fullName evidence="6">Amino acid adenylation domain-containing protein</fullName>
    </submittedName>
</protein>
<reference evidence="6 7" key="1">
    <citation type="submission" date="2024-03" db="EMBL/GenBank/DDBJ databases">
        <title>Natural products discovery in diverse microorganisms through a two-stage MS feature dereplication strategy.</title>
        <authorList>
            <person name="Zhang R."/>
        </authorList>
    </citation>
    <scope>NUCLEOTIDE SEQUENCE [LARGE SCALE GENOMIC DNA]</scope>
    <source>
        <strain evidence="6 7">18930</strain>
    </source>
</reference>
<dbReference type="SMART" id="SM00823">
    <property type="entry name" value="PKS_PP"/>
    <property type="match status" value="2"/>
</dbReference>
<dbReference type="Gene3D" id="3.40.50.12780">
    <property type="entry name" value="N-terminal domain of ligase-like"/>
    <property type="match status" value="3"/>
</dbReference>
<dbReference type="CDD" id="cd17643">
    <property type="entry name" value="A_NRPS_Cytc1-like"/>
    <property type="match status" value="1"/>
</dbReference>
<evidence type="ECO:0000256" key="1">
    <source>
        <dbReference type="ARBA" id="ARBA00001957"/>
    </source>
</evidence>
<dbReference type="NCBIfam" id="TIGR01733">
    <property type="entry name" value="AA-adenyl-dom"/>
    <property type="match status" value="2"/>
</dbReference>
<dbReference type="InterPro" id="IPR020806">
    <property type="entry name" value="PKS_PP-bd"/>
</dbReference>
<dbReference type="Pfam" id="PF13193">
    <property type="entry name" value="AMP-binding_C"/>
    <property type="match status" value="2"/>
</dbReference>
<evidence type="ECO:0000313" key="6">
    <source>
        <dbReference type="EMBL" id="WXG66438.1"/>
    </source>
</evidence>
<dbReference type="PANTHER" id="PTHR45527:SF14">
    <property type="entry name" value="PLIPASTATIN SYNTHASE SUBUNIT B"/>
    <property type="match status" value="1"/>
</dbReference>
<organism evidence="6 7">
    <name type="scientific">Rhodococcus sovatensis</name>
    <dbReference type="NCBI Taxonomy" id="1805840"/>
    <lineage>
        <taxon>Bacteria</taxon>
        <taxon>Bacillati</taxon>
        <taxon>Actinomycetota</taxon>
        <taxon>Actinomycetes</taxon>
        <taxon>Mycobacteriales</taxon>
        <taxon>Nocardiaceae</taxon>
        <taxon>Rhodococcus</taxon>
    </lineage>
</organism>